<dbReference type="PANTHER" id="PTHR30616">
    <property type="entry name" value="UNCHARACTERIZED PROTEIN YFIH"/>
    <property type="match status" value="1"/>
</dbReference>
<evidence type="ECO:0000256" key="7">
    <source>
        <dbReference type="ARBA" id="ARBA00022801"/>
    </source>
</evidence>
<comment type="catalytic activity">
    <reaction evidence="10">
        <text>adenosine + phosphate = alpha-D-ribose 1-phosphate + adenine</text>
        <dbReference type="Rhea" id="RHEA:27642"/>
        <dbReference type="ChEBI" id="CHEBI:16335"/>
        <dbReference type="ChEBI" id="CHEBI:16708"/>
        <dbReference type="ChEBI" id="CHEBI:43474"/>
        <dbReference type="ChEBI" id="CHEBI:57720"/>
        <dbReference type="EC" id="2.4.2.1"/>
    </reaction>
    <physiologicalReaction direction="left-to-right" evidence="10">
        <dbReference type="Rhea" id="RHEA:27643"/>
    </physiologicalReaction>
</comment>
<dbReference type="PANTHER" id="PTHR30616:SF2">
    <property type="entry name" value="PURINE NUCLEOSIDE PHOSPHORYLASE LACC1"/>
    <property type="match status" value="1"/>
</dbReference>
<dbReference type="GO" id="GO:0017061">
    <property type="term" value="F:S-methyl-5-thioadenosine phosphorylase activity"/>
    <property type="evidence" value="ECO:0007669"/>
    <property type="project" value="UniProtKB-EC"/>
</dbReference>
<comment type="cofactor">
    <cofactor evidence="2">
        <name>Zn(2+)</name>
        <dbReference type="ChEBI" id="CHEBI:29105"/>
    </cofactor>
</comment>
<keyword evidence="7" id="KW-0378">Hydrolase</keyword>
<keyword evidence="8" id="KW-0862">Zinc</keyword>
<dbReference type="InterPro" id="IPR011324">
    <property type="entry name" value="Cytotoxic_necrot_fac-like_cat"/>
</dbReference>
<dbReference type="EMBL" id="QOCW01000040">
    <property type="protein sequence ID" value="RBW67365.1"/>
    <property type="molecule type" value="Genomic_DNA"/>
</dbReference>
<dbReference type="OrthoDB" id="4279at2"/>
<accession>A0A366XQI2</accession>
<evidence type="ECO:0000256" key="4">
    <source>
        <dbReference type="ARBA" id="ARBA00007353"/>
    </source>
</evidence>
<keyword evidence="5" id="KW-0808">Transferase</keyword>
<evidence type="ECO:0000256" key="8">
    <source>
        <dbReference type="ARBA" id="ARBA00022833"/>
    </source>
</evidence>
<keyword evidence="6" id="KW-0479">Metal-binding</keyword>
<evidence type="ECO:0000256" key="12">
    <source>
        <dbReference type="RuleBase" id="RU361274"/>
    </source>
</evidence>
<sequence>MDLKEWKKMNQDLTVGITTRNGGVSQSPFTALNLGFHVNDCKEDVLENRKIIANEIGIDLAKWVCAEQVHEPFIERVSKLDAGNGALTHSTAVSNADGLYTNEENLLLVSLYADCVPIYFYAPTYQMIGLAHAGWKGTVKQIAQKMIHIWVKKERIPVEDIFVAVGPSIGSCCYEVDDTVINKVKKLTLRSPFPYRDKGNGKYQLDLKKLNALLCLEEGINEEQLAVSQYCTSCRNDLFYSFRKEQGKTGRMMTYIGRINDKK</sequence>
<evidence type="ECO:0000313" key="13">
    <source>
        <dbReference type="EMBL" id="RBW67365.1"/>
    </source>
</evidence>
<dbReference type="NCBIfam" id="TIGR00726">
    <property type="entry name" value="peptidoglycan editing factor PgeF"/>
    <property type="match status" value="1"/>
</dbReference>
<evidence type="ECO:0000313" key="14">
    <source>
        <dbReference type="Proteomes" id="UP000253314"/>
    </source>
</evidence>
<protein>
    <recommendedName>
        <fullName evidence="12">Purine nucleoside phosphorylase</fullName>
    </recommendedName>
</protein>
<gene>
    <name evidence="13" type="primary">pgeF</name>
    <name evidence="13" type="ORF">DS031_22715</name>
</gene>
<dbReference type="GO" id="GO:0005507">
    <property type="term" value="F:copper ion binding"/>
    <property type="evidence" value="ECO:0007669"/>
    <property type="project" value="TreeGrafter"/>
</dbReference>
<evidence type="ECO:0000256" key="6">
    <source>
        <dbReference type="ARBA" id="ARBA00022723"/>
    </source>
</evidence>
<comment type="caution">
    <text evidence="13">The sequence shown here is derived from an EMBL/GenBank/DDBJ whole genome shotgun (WGS) entry which is preliminary data.</text>
</comment>
<dbReference type="InterPro" id="IPR038371">
    <property type="entry name" value="Cu_polyphenol_OxRdtase_sf"/>
</dbReference>
<evidence type="ECO:0000256" key="2">
    <source>
        <dbReference type="ARBA" id="ARBA00001947"/>
    </source>
</evidence>
<evidence type="ECO:0000256" key="11">
    <source>
        <dbReference type="ARBA" id="ARBA00049893"/>
    </source>
</evidence>
<reference evidence="13 14" key="1">
    <citation type="submission" date="2018-07" db="EMBL/GenBank/DDBJ databases">
        <title>Lottiidibacillus patelloidae gen. nov., sp. nov., isolated from the intestinal tract of a marine limpet and the reclassification of B. taeanensis BH030017T, B. algicola KMM 3737T and B. hwajinpoensis SW-72T as genus Lottiidibacillus.</title>
        <authorList>
            <person name="Liu R."/>
            <person name="Huang Z."/>
        </authorList>
    </citation>
    <scope>NUCLEOTIDE SEQUENCE [LARGE SCALE GENOMIC DNA]</scope>
    <source>
        <strain evidence="13 14">BH030017</strain>
    </source>
</reference>
<comment type="catalytic activity">
    <reaction evidence="9">
        <text>adenosine + H2O + H(+) = inosine + NH4(+)</text>
        <dbReference type="Rhea" id="RHEA:24408"/>
        <dbReference type="ChEBI" id="CHEBI:15377"/>
        <dbReference type="ChEBI" id="CHEBI:15378"/>
        <dbReference type="ChEBI" id="CHEBI:16335"/>
        <dbReference type="ChEBI" id="CHEBI:17596"/>
        <dbReference type="ChEBI" id="CHEBI:28938"/>
        <dbReference type="EC" id="3.5.4.4"/>
    </reaction>
    <physiologicalReaction direction="left-to-right" evidence="9">
        <dbReference type="Rhea" id="RHEA:24409"/>
    </physiologicalReaction>
</comment>
<comment type="catalytic activity">
    <reaction evidence="11">
        <text>S-methyl-5'-thioadenosine + phosphate = 5-(methylsulfanyl)-alpha-D-ribose 1-phosphate + adenine</text>
        <dbReference type="Rhea" id="RHEA:11852"/>
        <dbReference type="ChEBI" id="CHEBI:16708"/>
        <dbReference type="ChEBI" id="CHEBI:17509"/>
        <dbReference type="ChEBI" id="CHEBI:43474"/>
        <dbReference type="ChEBI" id="CHEBI:58533"/>
        <dbReference type="EC" id="2.4.2.28"/>
    </reaction>
    <physiologicalReaction direction="left-to-right" evidence="11">
        <dbReference type="Rhea" id="RHEA:11853"/>
    </physiologicalReaction>
</comment>
<comment type="similarity">
    <text evidence="4 12">Belongs to the purine nucleoside phosphorylase YfiH/LACC1 family.</text>
</comment>
<dbReference type="Pfam" id="PF02578">
    <property type="entry name" value="Cu-oxidase_4"/>
    <property type="match status" value="1"/>
</dbReference>
<evidence type="ECO:0000256" key="3">
    <source>
        <dbReference type="ARBA" id="ARBA00003215"/>
    </source>
</evidence>
<evidence type="ECO:0000256" key="1">
    <source>
        <dbReference type="ARBA" id="ARBA00000553"/>
    </source>
</evidence>
<comment type="catalytic activity">
    <reaction evidence="1">
        <text>inosine + phosphate = alpha-D-ribose 1-phosphate + hypoxanthine</text>
        <dbReference type="Rhea" id="RHEA:27646"/>
        <dbReference type="ChEBI" id="CHEBI:17368"/>
        <dbReference type="ChEBI" id="CHEBI:17596"/>
        <dbReference type="ChEBI" id="CHEBI:43474"/>
        <dbReference type="ChEBI" id="CHEBI:57720"/>
        <dbReference type="EC" id="2.4.2.1"/>
    </reaction>
    <physiologicalReaction direction="left-to-right" evidence="1">
        <dbReference type="Rhea" id="RHEA:27647"/>
    </physiologicalReaction>
</comment>
<organism evidence="13 14">
    <name type="scientific">Bacillus taeanensis</name>
    <dbReference type="NCBI Taxonomy" id="273032"/>
    <lineage>
        <taxon>Bacteria</taxon>
        <taxon>Bacillati</taxon>
        <taxon>Bacillota</taxon>
        <taxon>Bacilli</taxon>
        <taxon>Bacillales</taxon>
        <taxon>Bacillaceae</taxon>
        <taxon>Bacillus</taxon>
    </lineage>
</organism>
<name>A0A366XQI2_9BACI</name>
<evidence type="ECO:0000256" key="5">
    <source>
        <dbReference type="ARBA" id="ARBA00022679"/>
    </source>
</evidence>
<dbReference type="InterPro" id="IPR003730">
    <property type="entry name" value="Cu_polyphenol_OxRdtase"/>
</dbReference>
<comment type="function">
    <text evidence="3">Purine nucleoside enzyme that catalyzes the phosphorolysis of adenosine and inosine nucleosides, yielding D-ribose 1-phosphate and the respective free bases, adenine and hypoxanthine. Also catalyzes the phosphorolysis of S-methyl-5'-thioadenosine into adenine and S-methyl-5-thio-alpha-D-ribose 1-phosphate. Also has adenosine deaminase activity.</text>
</comment>
<dbReference type="AlphaFoldDB" id="A0A366XQI2"/>
<dbReference type="CDD" id="cd16833">
    <property type="entry name" value="YfiH"/>
    <property type="match status" value="1"/>
</dbReference>
<evidence type="ECO:0000256" key="9">
    <source>
        <dbReference type="ARBA" id="ARBA00047989"/>
    </source>
</evidence>
<dbReference type="GO" id="GO:0016787">
    <property type="term" value="F:hydrolase activity"/>
    <property type="evidence" value="ECO:0007669"/>
    <property type="project" value="UniProtKB-KW"/>
</dbReference>
<dbReference type="Proteomes" id="UP000253314">
    <property type="component" value="Unassembled WGS sequence"/>
</dbReference>
<dbReference type="SUPFAM" id="SSF64438">
    <property type="entry name" value="CNF1/YfiH-like putative cysteine hydrolases"/>
    <property type="match status" value="1"/>
</dbReference>
<dbReference type="Gene3D" id="3.60.140.10">
    <property type="entry name" value="CNF1/YfiH-like putative cysteine hydrolases"/>
    <property type="match status" value="1"/>
</dbReference>
<evidence type="ECO:0000256" key="10">
    <source>
        <dbReference type="ARBA" id="ARBA00048968"/>
    </source>
</evidence>
<keyword evidence="14" id="KW-1185">Reference proteome</keyword>
<proteinExistence type="inferred from homology"/>